<feature type="transmembrane region" description="Helical" evidence="1">
    <location>
        <begin position="44"/>
        <end position="62"/>
    </location>
</feature>
<proteinExistence type="predicted"/>
<dbReference type="EMBL" id="JBFNQD010000007">
    <property type="protein sequence ID" value="MEW9307936.1"/>
    <property type="molecule type" value="Genomic_DNA"/>
</dbReference>
<name>A0ABV3PQK6_9HYPH</name>
<protein>
    <submittedName>
        <fullName evidence="2">ABA4-like family protein</fullName>
    </submittedName>
</protein>
<dbReference type="Proteomes" id="UP001555786">
    <property type="component" value="Unassembled WGS sequence"/>
</dbReference>
<gene>
    <name evidence="2" type="ORF">ABXS05_20450</name>
</gene>
<evidence type="ECO:0000256" key="1">
    <source>
        <dbReference type="SAM" id="Phobius"/>
    </source>
</evidence>
<keyword evidence="1" id="KW-0812">Transmembrane</keyword>
<evidence type="ECO:0000313" key="3">
    <source>
        <dbReference type="Proteomes" id="UP001555786"/>
    </source>
</evidence>
<reference evidence="2 3" key="1">
    <citation type="submission" date="2024-07" db="EMBL/GenBank/DDBJ databases">
        <title>Description of Labrys sedimenti sp. nov., isolated from a diclofenac-degrading enrichment culture.</title>
        <authorList>
            <person name="Tancsics A."/>
            <person name="Csepanyi A."/>
        </authorList>
    </citation>
    <scope>NUCLEOTIDE SEQUENCE [LARGE SCALE GENOMIC DNA]</scope>
    <source>
        <strain evidence="2 3">LMG 23578</strain>
    </source>
</reference>
<dbReference type="InterPro" id="IPR025461">
    <property type="entry name" value="ABA4-like"/>
</dbReference>
<keyword evidence="1" id="KW-1133">Transmembrane helix</keyword>
<feature type="transmembrane region" description="Helical" evidence="1">
    <location>
        <begin position="115"/>
        <end position="137"/>
    </location>
</feature>
<keyword evidence="3" id="KW-1185">Reference proteome</keyword>
<dbReference type="RefSeq" id="WP_311942922.1">
    <property type="nucleotide sequence ID" value="NZ_JAVSCS010000037.1"/>
</dbReference>
<dbReference type="Pfam" id="PF14108">
    <property type="entry name" value="ABA4-like"/>
    <property type="match status" value="1"/>
</dbReference>
<keyword evidence="1" id="KW-0472">Membrane</keyword>
<feature type="transmembrane region" description="Helical" evidence="1">
    <location>
        <begin position="12"/>
        <end position="32"/>
    </location>
</feature>
<feature type="transmembrane region" description="Helical" evidence="1">
    <location>
        <begin position="82"/>
        <end position="103"/>
    </location>
</feature>
<evidence type="ECO:0000313" key="2">
    <source>
        <dbReference type="EMBL" id="MEW9307936.1"/>
    </source>
</evidence>
<organism evidence="2 3">
    <name type="scientific">Labrys neptuniae</name>
    <dbReference type="NCBI Taxonomy" id="376174"/>
    <lineage>
        <taxon>Bacteria</taxon>
        <taxon>Pseudomonadati</taxon>
        <taxon>Pseudomonadota</taxon>
        <taxon>Alphaproteobacteria</taxon>
        <taxon>Hyphomicrobiales</taxon>
        <taxon>Xanthobacteraceae</taxon>
        <taxon>Labrys</taxon>
    </lineage>
</organism>
<comment type="caution">
    <text evidence="2">The sequence shown here is derived from an EMBL/GenBank/DDBJ whole genome shotgun (WGS) entry which is preliminary data.</text>
</comment>
<sequence length="153" mass="16481">MALDQAFTLDQIFSGAGMLALCGWIALALSPLRPALAQLIAARFVPIMLGLAYAALLFRFWGEAAGGFGSLGDVGALFSHRGLLLAGWLHYLAFDLLVGAWEVREARRSGLPHLAVLPCLALTFLFGPIGFLTFLALRSVWLRGLSRRQGEPA</sequence>
<accession>A0ABV3PQK6</accession>